<feature type="transmembrane region" description="Helical" evidence="6">
    <location>
        <begin position="237"/>
        <end position="257"/>
    </location>
</feature>
<dbReference type="AlphaFoldDB" id="A0A9Q0BCT4"/>
<keyword evidence="2 6" id="KW-0812">Transmembrane</keyword>
<dbReference type="RefSeq" id="XP_051361523.1">
    <property type="nucleotide sequence ID" value="XM_051507224.1"/>
</dbReference>
<protein>
    <recommendedName>
        <fullName evidence="7">Major facilitator superfamily (MFS) profile domain-containing protein</fullName>
    </recommendedName>
</protein>
<evidence type="ECO:0000256" key="4">
    <source>
        <dbReference type="ARBA" id="ARBA00023136"/>
    </source>
</evidence>
<feature type="transmembrane region" description="Helical" evidence="6">
    <location>
        <begin position="61"/>
        <end position="85"/>
    </location>
</feature>
<dbReference type="OrthoDB" id="2130629at2759"/>
<evidence type="ECO:0000256" key="6">
    <source>
        <dbReference type="SAM" id="Phobius"/>
    </source>
</evidence>
<dbReference type="PANTHER" id="PTHR42718">
    <property type="entry name" value="MAJOR FACILITATOR SUPERFAMILY MULTIDRUG TRANSPORTER MFSC"/>
    <property type="match status" value="1"/>
</dbReference>
<dbReference type="InterPro" id="IPR036259">
    <property type="entry name" value="MFS_trans_sf"/>
</dbReference>
<evidence type="ECO:0000313" key="8">
    <source>
        <dbReference type="EMBL" id="KAI6780667.1"/>
    </source>
</evidence>
<evidence type="ECO:0000313" key="9">
    <source>
        <dbReference type="Proteomes" id="UP001055219"/>
    </source>
</evidence>
<feature type="domain" description="Major facilitator superfamily (MFS) profile" evidence="7">
    <location>
        <begin position="61"/>
        <end position="506"/>
    </location>
</feature>
<dbReference type="SUPFAM" id="SSF103473">
    <property type="entry name" value="MFS general substrate transporter"/>
    <property type="match status" value="1"/>
</dbReference>
<feature type="transmembrane region" description="Helical" evidence="6">
    <location>
        <begin position="185"/>
        <end position="209"/>
    </location>
</feature>
<dbReference type="GeneID" id="75827690"/>
<dbReference type="InterPro" id="IPR011701">
    <property type="entry name" value="MFS"/>
</dbReference>
<dbReference type="GO" id="GO:0016020">
    <property type="term" value="C:membrane"/>
    <property type="evidence" value="ECO:0007669"/>
    <property type="project" value="UniProtKB-SubCell"/>
</dbReference>
<evidence type="ECO:0000256" key="3">
    <source>
        <dbReference type="ARBA" id="ARBA00022989"/>
    </source>
</evidence>
<feature type="transmembrane region" description="Helical" evidence="6">
    <location>
        <begin position="307"/>
        <end position="334"/>
    </location>
</feature>
<dbReference type="Proteomes" id="UP001055219">
    <property type="component" value="Unassembled WGS sequence"/>
</dbReference>
<dbReference type="InterPro" id="IPR020846">
    <property type="entry name" value="MFS_dom"/>
</dbReference>
<reference evidence="8" key="1">
    <citation type="journal article" date="2021" name="J Fungi (Basel)">
        <title>Genomic and Metabolomic Analyses of the Marine Fungus Emericellopsis cladophorae: Insights into Saltwater Adaptability Mechanisms and Its Biosynthetic Potential.</title>
        <authorList>
            <person name="Goncalves M.F.M."/>
            <person name="Hilario S."/>
            <person name="Van de Peer Y."/>
            <person name="Esteves A.C."/>
            <person name="Alves A."/>
        </authorList>
    </citation>
    <scope>NUCLEOTIDE SEQUENCE</scope>
    <source>
        <strain evidence="8">MUM 19.33</strain>
    </source>
</reference>
<dbReference type="Gene3D" id="1.20.1720.10">
    <property type="entry name" value="Multidrug resistance protein D"/>
    <property type="match status" value="1"/>
</dbReference>
<evidence type="ECO:0000256" key="5">
    <source>
        <dbReference type="SAM" id="MobiDB-lite"/>
    </source>
</evidence>
<feature type="transmembrane region" description="Helical" evidence="6">
    <location>
        <begin position="346"/>
        <end position="367"/>
    </location>
</feature>
<dbReference type="GO" id="GO:0022857">
    <property type="term" value="F:transmembrane transporter activity"/>
    <property type="evidence" value="ECO:0007669"/>
    <property type="project" value="InterPro"/>
</dbReference>
<comment type="subcellular location">
    <subcellularLocation>
        <location evidence="1">Membrane</location>
        <topology evidence="1">Multi-pass membrane protein</topology>
    </subcellularLocation>
</comment>
<feature type="transmembrane region" description="Helical" evidence="6">
    <location>
        <begin position="404"/>
        <end position="426"/>
    </location>
</feature>
<sequence length="513" mass="54556">MSTSTQTVLVPPVSEATSVEASHPLTTITSQVNSQNDNTESDRASVASNNKPFSKLQKTAVTFQLSGINFANSCVNGLVVVGLPVMTLDLNLPQSLAFWPSSVAALTTTATILIAGSLADVLGPRSVDLVGCFVLGIFMLACGFVQTGEQLVALRALQGIGLALHLASSVSLITKILPKGRGRNVAFACLGISSVLGFSFGLVMGGVLVDKAGWRAGCPVLGTFKETLAEIRERVDWVGALLASSFMALLSYFLAVISSDVEHIRKPDTIVFLCLGVISLPLFLGWSHRQVKSGKPALIPNSFWRNMAFSSICAAVAIAFAIINSLELFASLFFQEIQGLSALQAAVRILPSLVVGFFINLSTGLFIHKVPAMWIVSISSLLTAIAPILMAVIKPETPYWTNAFLAQIFMPIAADALFTVGLIVITDVFPEDKQAVAGAVFNTSSQFGHAFGMAIMQVISSLVAKDRKGMKPVEALMEGYRASFWAMFAFMVTCAAIGFFGLRKAGKVGVKED</sequence>
<feature type="transmembrane region" description="Helical" evidence="6">
    <location>
        <begin position="269"/>
        <end position="287"/>
    </location>
</feature>
<dbReference type="Gene3D" id="1.20.1250.20">
    <property type="entry name" value="MFS general substrate transporter like domains"/>
    <property type="match status" value="1"/>
</dbReference>
<feature type="transmembrane region" description="Helical" evidence="6">
    <location>
        <begin position="484"/>
        <end position="502"/>
    </location>
</feature>
<comment type="caution">
    <text evidence="8">The sequence shown here is derived from an EMBL/GenBank/DDBJ whole genome shotgun (WGS) entry which is preliminary data.</text>
</comment>
<organism evidence="8 9">
    <name type="scientific">Emericellopsis cladophorae</name>
    <dbReference type="NCBI Taxonomy" id="2686198"/>
    <lineage>
        <taxon>Eukaryota</taxon>
        <taxon>Fungi</taxon>
        <taxon>Dikarya</taxon>
        <taxon>Ascomycota</taxon>
        <taxon>Pezizomycotina</taxon>
        <taxon>Sordariomycetes</taxon>
        <taxon>Hypocreomycetidae</taxon>
        <taxon>Hypocreales</taxon>
        <taxon>Bionectriaceae</taxon>
        <taxon>Emericellopsis</taxon>
    </lineage>
</organism>
<accession>A0A9Q0BCT4</accession>
<evidence type="ECO:0000259" key="7">
    <source>
        <dbReference type="PROSITE" id="PS50850"/>
    </source>
</evidence>
<feature type="transmembrane region" description="Helical" evidence="6">
    <location>
        <begin position="373"/>
        <end position="392"/>
    </location>
</feature>
<reference evidence="8" key="2">
    <citation type="submission" date="2022-07" db="EMBL/GenBank/DDBJ databases">
        <authorList>
            <person name="Goncalves M.F.M."/>
            <person name="Hilario S."/>
            <person name="Van De Peer Y."/>
            <person name="Esteves A.C."/>
            <person name="Alves A."/>
        </authorList>
    </citation>
    <scope>NUCLEOTIDE SEQUENCE</scope>
    <source>
        <strain evidence="8">MUM 19.33</strain>
    </source>
</reference>
<keyword evidence="4 6" id="KW-0472">Membrane</keyword>
<dbReference type="PANTHER" id="PTHR42718:SF27">
    <property type="entry name" value="TRANSPORTER, PUTATIVE-RELATED"/>
    <property type="match status" value="1"/>
</dbReference>
<gene>
    <name evidence="8" type="ORF">J7T54_001171</name>
</gene>
<feature type="region of interest" description="Disordered" evidence="5">
    <location>
        <begin position="1"/>
        <end position="21"/>
    </location>
</feature>
<keyword evidence="9" id="KW-1185">Reference proteome</keyword>
<feature type="transmembrane region" description="Helical" evidence="6">
    <location>
        <begin position="127"/>
        <end position="146"/>
    </location>
</feature>
<feature type="transmembrane region" description="Helical" evidence="6">
    <location>
        <begin position="446"/>
        <end position="464"/>
    </location>
</feature>
<dbReference type="Pfam" id="PF07690">
    <property type="entry name" value="MFS_1"/>
    <property type="match status" value="1"/>
</dbReference>
<dbReference type="EMBL" id="JAGIXG020000029">
    <property type="protein sequence ID" value="KAI6780667.1"/>
    <property type="molecule type" value="Genomic_DNA"/>
</dbReference>
<feature type="transmembrane region" description="Helical" evidence="6">
    <location>
        <begin position="97"/>
        <end position="115"/>
    </location>
</feature>
<proteinExistence type="predicted"/>
<evidence type="ECO:0000256" key="1">
    <source>
        <dbReference type="ARBA" id="ARBA00004141"/>
    </source>
</evidence>
<evidence type="ECO:0000256" key="2">
    <source>
        <dbReference type="ARBA" id="ARBA00022692"/>
    </source>
</evidence>
<name>A0A9Q0BCT4_9HYPO</name>
<keyword evidence="3 6" id="KW-1133">Transmembrane helix</keyword>
<dbReference type="PROSITE" id="PS50850">
    <property type="entry name" value="MFS"/>
    <property type="match status" value="1"/>
</dbReference>